<organism evidence="2 3">
    <name type="scientific">Kitasatospora xanthocidica</name>
    <dbReference type="NCBI Taxonomy" id="83382"/>
    <lineage>
        <taxon>Bacteria</taxon>
        <taxon>Bacillati</taxon>
        <taxon>Actinomycetota</taxon>
        <taxon>Actinomycetes</taxon>
        <taxon>Kitasatosporales</taxon>
        <taxon>Streptomycetaceae</taxon>
        <taxon>Kitasatospora</taxon>
    </lineage>
</organism>
<comment type="caution">
    <text evidence="2">The sequence shown here is derived from an EMBL/GenBank/DDBJ whole genome shotgun (WGS) entry which is preliminary data.</text>
</comment>
<dbReference type="EMBL" id="QVIG01000003">
    <property type="protein sequence ID" value="RGD55677.1"/>
    <property type="molecule type" value="Genomic_DNA"/>
</dbReference>
<feature type="transmembrane region" description="Helical" evidence="1">
    <location>
        <begin position="343"/>
        <end position="362"/>
    </location>
</feature>
<reference evidence="2 3" key="1">
    <citation type="submission" date="2018-08" db="EMBL/GenBank/DDBJ databases">
        <title>Diversity &amp; Physiological Properties of Lignin-Decomposing Actinobacteria from Soil.</title>
        <authorList>
            <person name="Roh S.G."/>
            <person name="Kim S.B."/>
        </authorList>
    </citation>
    <scope>NUCLEOTIDE SEQUENCE [LARGE SCALE GENOMIC DNA]</scope>
    <source>
        <strain evidence="2 3">MMS17-GH009</strain>
    </source>
</reference>
<feature type="transmembrane region" description="Helical" evidence="1">
    <location>
        <begin position="409"/>
        <end position="432"/>
    </location>
</feature>
<name>A0A372ZK93_9ACTN</name>
<feature type="transmembrane region" description="Helical" evidence="1">
    <location>
        <begin position="215"/>
        <end position="239"/>
    </location>
</feature>
<feature type="transmembrane region" description="Helical" evidence="1">
    <location>
        <begin position="21"/>
        <end position="44"/>
    </location>
</feature>
<evidence type="ECO:0000313" key="3">
    <source>
        <dbReference type="Proteomes" id="UP000263377"/>
    </source>
</evidence>
<keyword evidence="1" id="KW-0472">Membrane</keyword>
<feature type="transmembrane region" description="Helical" evidence="1">
    <location>
        <begin position="81"/>
        <end position="105"/>
    </location>
</feature>
<feature type="transmembrane region" description="Helical" evidence="1">
    <location>
        <begin position="176"/>
        <end position="195"/>
    </location>
</feature>
<evidence type="ECO:0000313" key="2">
    <source>
        <dbReference type="EMBL" id="RGD55677.1"/>
    </source>
</evidence>
<feature type="transmembrane region" description="Helical" evidence="1">
    <location>
        <begin position="312"/>
        <end position="331"/>
    </location>
</feature>
<dbReference type="RefSeq" id="WP_117492985.1">
    <property type="nucleotide sequence ID" value="NZ_QVIG01000003.1"/>
</dbReference>
<dbReference type="InterPro" id="IPR047724">
    <property type="entry name" value="Streptophobe"/>
</dbReference>
<evidence type="ECO:0008006" key="4">
    <source>
        <dbReference type="Google" id="ProtNLM"/>
    </source>
</evidence>
<feature type="transmembrane region" description="Helical" evidence="1">
    <location>
        <begin position="246"/>
        <end position="270"/>
    </location>
</feature>
<dbReference type="NCBIfam" id="NF038391">
    <property type="entry name" value="streptophobe"/>
    <property type="match status" value="1"/>
</dbReference>
<proteinExistence type="predicted"/>
<keyword evidence="1" id="KW-1133">Transmembrane helix</keyword>
<dbReference type="Proteomes" id="UP000263377">
    <property type="component" value="Unassembled WGS sequence"/>
</dbReference>
<feature type="transmembrane region" description="Helical" evidence="1">
    <location>
        <begin position="126"/>
        <end position="147"/>
    </location>
</feature>
<keyword evidence="1" id="KW-0812">Transmembrane</keyword>
<dbReference type="AlphaFoldDB" id="A0A372ZK93"/>
<protein>
    <recommendedName>
        <fullName evidence="4">Integral membrane protein</fullName>
    </recommendedName>
</protein>
<sequence>MQQPTTRAAGPPGAVRGWLDALAVVLAGLVAMAAVAALGLWLAGADDLPDGGFPAVLAATLALAVGGTVELDGGAGDFAAVGAGISAMPLSVSVVGAVAMAEVFLRQLRFRAVAGGGELLGRIGRTLLLWVLALVLLTLGARHGFVVPLGGDLAQSIGGALGLTPEVGFRADGPTTVGIGLAWLLVVFAVTFAVSRRAPLPPALVRYQFAVRPPAFALWLVLLAYLAIGAVAGVLTAVVHGNPRQTLAVVLLALPDLVWLAFGIGLGATWHGRLVGGLGLPVPKPLSAVLRTPGGGPATIDLGALAEQDARSWWLLPLAAVLLLAAAFLAARRAPRTVRLWRHAVRFALATAVTVLLVGLWTRVDADYGLSVLGVGLGQGGLGDLLGAVLGGGNPLAGLGGGSLTLRPVLWTAVPLAAGWGLLTGALGALLATRVRHRGEVPADAE</sequence>
<keyword evidence="3" id="KW-1185">Reference proteome</keyword>
<evidence type="ECO:0000256" key="1">
    <source>
        <dbReference type="SAM" id="Phobius"/>
    </source>
</evidence>
<gene>
    <name evidence="2" type="ORF">DR950_40805</name>
</gene>
<accession>A0A372ZK93</accession>